<sequence>MLADLAKKVKTSAHHIEISPVSDEDDASGLTERAFEQAGWWVYKSKADDNHILRLNGRTFDQYWADRPGQLRNTVRRKAKKNLVSIRIETEFSEEHWNDYCDVYAKSWKPEEGNPEFLKTIARQEAQAGCLRLGLAYIDGNPVAAQFWTVENGEALIHKLAHVEDATKSSPGTLLSVAMFQHVIDLDRVDLIDFGTGNDPYKKEWMEDVRQRYRLEIYWPNNPLSWIPILRHYASGLVRKRA</sequence>
<dbReference type="AlphaFoldDB" id="A0A3B0SXG8"/>
<protein>
    <recommendedName>
        <fullName evidence="1">BioF2-like acetyltransferase domain-containing protein</fullName>
    </recommendedName>
</protein>
<dbReference type="SUPFAM" id="SSF55729">
    <property type="entry name" value="Acyl-CoA N-acyltransferases (Nat)"/>
    <property type="match status" value="1"/>
</dbReference>
<dbReference type="EMBL" id="UOEF01000320">
    <property type="protein sequence ID" value="VAW01184.1"/>
    <property type="molecule type" value="Genomic_DNA"/>
</dbReference>
<organism evidence="2">
    <name type="scientific">hydrothermal vent metagenome</name>
    <dbReference type="NCBI Taxonomy" id="652676"/>
    <lineage>
        <taxon>unclassified sequences</taxon>
        <taxon>metagenomes</taxon>
        <taxon>ecological metagenomes</taxon>
    </lineage>
</organism>
<reference evidence="2" key="1">
    <citation type="submission" date="2018-06" db="EMBL/GenBank/DDBJ databases">
        <authorList>
            <person name="Zhirakovskaya E."/>
        </authorList>
    </citation>
    <scope>NUCLEOTIDE SEQUENCE</scope>
</reference>
<evidence type="ECO:0000313" key="2">
    <source>
        <dbReference type="EMBL" id="VAW01184.1"/>
    </source>
</evidence>
<name>A0A3B0SXG8_9ZZZZ</name>
<dbReference type="InterPro" id="IPR016181">
    <property type="entry name" value="Acyl_CoA_acyltransferase"/>
</dbReference>
<accession>A0A3B0SXG8</accession>
<dbReference type="Gene3D" id="3.40.630.30">
    <property type="match status" value="1"/>
</dbReference>
<gene>
    <name evidence="2" type="ORF">MNBD_ALPHA04-1254</name>
</gene>
<dbReference type="Pfam" id="PF13480">
    <property type="entry name" value="Acetyltransf_6"/>
    <property type="match status" value="1"/>
</dbReference>
<evidence type="ECO:0000259" key="1">
    <source>
        <dbReference type="Pfam" id="PF13480"/>
    </source>
</evidence>
<proteinExistence type="predicted"/>
<dbReference type="InterPro" id="IPR038740">
    <property type="entry name" value="BioF2-like_GNAT_dom"/>
</dbReference>
<feature type="domain" description="BioF2-like acetyltransferase" evidence="1">
    <location>
        <begin position="71"/>
        <end position="203"/>
    </location>
</feature>